<organism evidence="1 2">
    <name type="scientific">Populus alba x Populus x berolinensis</name>
    <dbReference type="NCBI Taxonomy" id="444605"/>
    <lineage>
        <taxon>Eukaryota</taxon>
        <taxon>Viridiplantae</taxon>
        <taxon>Streptophyta</taxon>
        <taxon>Embryophyta</taxon>
        <taxon>Tracheophyta</taxon>
        <taxon>Spermatophyta</taxon>
        <taxon>Magnoliopsida</taxon>
        <taxon>eudicotyledons</taxon>
        <taxon>Gunneridae</taxon>
        <taxon>Pentapetalae</taxon>
        <taxon>rosids</taxon>
        <taxon>fabids</taxon>
        <taxon>Malpighiales</taxon>
        <taxon>Salicaceae</taxon>
        <taxon>Saliceae</taxon>
        <taxon>Populus</taxon>
    </lineage>
</organism>
<evidence type="ECO:0000313" key="1">
    <source>
        <dbReference type="EMBL" id="KAJ7011968.1"/>
    </source>
</evidence>
<dbReference type="EMBL" id="JAQIZT010000001">
    <property type="protein sequence ID" value="KAJ7011968.1"/>
    <property type="molecule type" value="Genomic_DNA"/>
</dbReference>
<dbReference type="AlphaFoldDB" id="A0AAD6RMY6"/>
<sequence>MKISFLRETTQRLMLDPSTMMKQSLGVKGGDVAFPCGYQNKTDQSDAINLVNSGCRILVQGRSYQRNPLRN</sequence>
<keyword evidence="2" id="KW-1185">Reference proteome</keyword>
<accession>A0AAD6RMY6</accession>
<name>A0AAD6RMY6_9ROSI</name>
<evidence type="ECO:0000313" key="2">
    <source>
        <dbReference type="Proteomes" id="UP001164929"/>
    </source>
</evidence>
<comment type="caution">
    <text evidence="1">The sequence shown here is derived from an EMBL/GenBank/DDBJ whole genome shotgun (WGS) entry which is preliminary data.</text>
</comment>
<gene>
    <name evidence="1" type="ORF">NC653_002151</name>
</gene>
<protein>
    <submittedName>
        <fullName evidence="1">Uncharacterized protein</fullName>
    </submittedName>
</protein>
<dbReference type="Proteomes" id="UP001164929">
    <property type="component" value="Chromosome 1"/>
</dbReference>
<proteinExistence type="predicted"/>
<reference evidence="1 2" key="1">
    <citation type="journal article" date="2023" name="Mol. Ecol. Resour.">
        <title>Chromosome-level genome assembly of a triploid poplar Populus alba 'Berolinensis'.</title>
        <authorList>
            <person name="Chen S."/>
            <person name="Yu Y."/>
            <person name="Wang X."/>
            <person name="Wang S."/>
            <person name="Zhang T."/>
            <person name="Zhou Y."/>
            <person name="He R."/>
            <person name="Meng N."/>
            <person name="Wang Y."/>
            <person name="Liu W."/>
            <person name="Liu Z."/>
            <person name="Liu J."/>
            <person name="Guo Q."/>
            <person name="Huang H."/>
            <person name="Sederoff R.R."/>
            <person name="Wang G."/>
            <person name="Qu G."/>
            <person name="Chen S."/>
        </authorList>
    </citation>
    <scope>NUCLEOTIDE SEQUENCE [LARGE SCALE GENOMIC DNA]</scope>
    <source>
        <strain evidence="1">SC-2020</strain>
    </source>
</reference>